<keyword evidence="2" id="KW-1185">Reference proteome</keyword>
<sequence length="76" mass="8802">IHYIWSPTVHRTWKCNYCSKLWWFIFVTSISVQQSTGYSLLEELSLGRCGASDLCLDSADWPCADHMHSPKKKKLP</sequence>
<gene>
    <name evidence="1" type="ORF">SPARVUS_LOCUS7288236</name>
</gene>
<organism evidence="1 2">
    <name type="scientific">Staurois parvus</name>
    <dbReference type="NCBI Taxonomy" id="386267"/>
    <lineage>
        <taxon>Eukaryota</taxon>
        <taxon>Metazoa</taxon>
        <taxon>Chordata</taxon>
        <taxon>Craniata</taxon>
        <taxon>Vertebrata</taxon>
        <taxon>Euteleostomi</taxon>
        <taxon>Amphibia</taxon>
        <taxon>Batrachia</taxon>
        <taxon>Anura</taxon>
        <taxon>Neobatrachia</taxon>
        <taxon>Ranoidea</taxon>
        <taxon>Ranidae</taxon>
        <taxon>Staurois</taxon>
    </lineage>
</organism>
<protein>
    <submittedName>
        <fullName evidence="1">Uncharacterized protein</fullName>
    </submittedName>
</protein>
<reference evidence="1" key="1">
    <citation type="submission" date="2023-05" db="EMBL/GenBank/DDBJ databases">
        <authorList>
            <person name="Stuckert A."/>
        </authorList>
    </citation>
    <scope>NUCLEOTIDE SEQUENCE</scope>
</reference>
<evidence type="ECO:0000313" key="1">
    <source>
        <dbReference type="EMBL" id="CAI9571709.1"/>
    </source>
</evidence>
<name>A0ABN9DGI0_9NEOB</name>
<evidence type="ECO:0000313" key="2">
    <source>
        <dbReference type="Proteomes" id="UP001162483"/>
    </source>
</evidence>
<feature type="non-terminal residue" evidence="1">
    <location>
        <position position="1"/>
    </location>
</feature>
<dbReference type="EMBL" id="CATNWA010014429">
    <property type="protein sequence ID" value="CAI9571709.1"/>
    <property type="molecule type" value="Genomic_DNA"/>
</dbReference>
<proteinExistence type="predicted"/>
<accession>A0ABN9DGI0</accession>
<dbReference type="Proteomes" id="UP001162483">
    <property type="component" value="Unassembled WGS sequence"/>
</dbReference>
<comment type="caution">
    <text evidence="1">The sequence shown here is derived from an EMBL/GenBank/DDBJ whole genome shotgun (WGS) entry which is preliminary data.</text>
</comment>